<dbReference type="EMBL" id="JAAWWB010000036">
    <property type="protein sequence ID" value="KAG6739650.1"/>
    <property type="molecule type" value="Genomic_DNA"/>
</dbReference>
<feature type="domain" description="PRONE" evidence="4">
    <location>
        <begin position="75"/>
        <end position="421"/>
    </location>
</feature>
<keyword evidence="6" id="KW-1185">Reference proteome</keyword>
<name>A0A8X7XXB6_POPTO</name>
<gene>
    <name evidence="5" type="ORF">POTOM_057263</name>
</gene>
<dbReference type="Proteomes" id="UP000886885">
    <property type="component" value="Chromosome 18D"/>
</dbReference>
<protein>
    <recommendedName>
        <fullName evidence="4">PRONE domain-containing protein</fullName>
    </recommendedName>
</protein>
<dbReference type="AlphaFoldDB" id="A0A8X7XXB6"/>
<dbReference type="FunFam" id="1.20.58.2010:FF:000003">
    <property type="entry name" value="Rop guanine nucleotide exchange factor 14"/>
    <property type="match status" value="1"/>
</dbReference>
<dbReference type="InterPro" id="IPR038937">
    <property type="entry name" value="RopGEF"/>
</dbReference>
<dbReference type="GO" id="GO:0005085">
    <property type="term" value="F:guanyl-nucleotide exchange factor activity"/>
    <property type="evidence" value="ECO:0007669"/>
    <property type="project" value="UniProtKB-UniRule"/>
</dbReference>
<accession>A0A8X7XXB6</accession>
<keyword evidence="1 2" id="KW-0344">Guanine-nucleotide releasing factor</keyword>
<dbReference type="PANTHER" id="PTHR33101:SF65">
    <property type="entry name" value="ROP GUANINE NUCLEOTIDE EXCHANGE FACTOR 10"/>
    <property type="match status" value="1"/>
</dbReference>
<feature type="region of interest" description="Disordered" evidence="3">
    <location>
        <begin position="416"/>
        <end position="440"/>
    </location>
</feature>
<reference evidence="5" key="1">
    <citation type="journal article" date="2020" name="bioRxiv">
        <title>Hybrid origin of Populus tomentosa Carr. identified through genome sequencing and phylogenomic analysis.</title>
        <authorList>
            <person name="An X."/>
            <person name="Gao K."/>
            <person name="Chen Z."/>
            <person name="Li J."/>
            <person name="Yang X."/>
            <person name="Yang X."/>
            <person name="Zhou J."/>
            <person name="Guo T."/>
            <person name="Zhao T."/>
            <person name="Huang S."/>
            <person name="Miao D."/>
            <person name="Khan W.U."/>
            <person name="Rao P."/>
            <person name="Ye M."/>
            <person name="Lei B."/>
            <person name="Liao W."/>
            <person name="Wang J."/>
            <person name="Ji L."/>
            <person name="Li Y."/>
            <person name="Guo B."/>
            <person name="Mustafa N.S."/>
            <person name="Li S."/>
            <person name="Yun Q."/>
            <person name="Keller S.R."/>
            <person name="Mao J."/>
            <person name="Zhang R."/>
            <person name="Strauss S.H."/>
        </authorList>
    </citation>
    <scope>NUCLEOTIDE SEQUENCE</scope>
    <source>
        <strain evidence="5">GM15</strain>
        <tissue evidence="5">Leaf</tissue>
    </source>
</reference>
<evidence type="ECO:0000259" key="4">
    <source>
        <dbReference type="PROSITE" id="PS51334"/>
    </source>
</evidence>
<evidence type="ECO:0000256" key="1">
    <source>
        <dbReference type="ARBA" id="ARBA00022658"/>
    </source>
</evidence>
<comment type="caution">
    <text evidence="5">The sequence shown here is derived from an EMBL/GenBank/DDBJ whole genome shotgun (WGS) entry which is preliminary data.</text>
</comment>
<evidence type="ECO:0000256" key="3">
    <source>
        <dbReference type="SAM" id="MobiDB-lite"/>
    </source>
</evidence>
<dbReference type="InterPro" id="IPR005512">
    <property type="entry name" value="PRONE_dom"/>
</dbReference>
<feature type="region of interest" description="Disordered" evidence="3">
    <location>
        <begin position="1"/>
        <end position="27"/>
    </location>
</feature>
<feature type="compositionally biased region" description="Polar residues" evidence="3">
    <location>
        <begin position="431"/>
        <end position="440"/>
    </location>
</feature>
<dbReference type="PROSITE" id="PS51334">
    <property type="entry name" value="PRONE"/>
    <property type="match status" value="1"/>
</dbReference>
<evidence type="ECO:0000313" key="6">
    <source>
        <dbReference type="Proteomes" id="UP000886885"/>
    </source>
</evidence>
<evidence type="ECO:0000256" key="2">
    <source>
        <dbReference type="PROSITE-ProRule" id="PRU00663"/>
    </source>
</evidence>
<dbReference type="OrthoDB" id="1053009at2759"/>
<sequence length="511" mass="57867">MFDQLPGRQVQSLTLENNADDGDDADQSRSYIAPRLVGERLGDCQYIGSPLNRVRGPVKASRTDGHGCAAPETPTRQEKQFLSDMELMKERFAKLLLGEDMSGGGKGVSSALALSNAVTNLAASVFGEQKKLEPMNPDRKARWRKEIDWLLSVTDHIVEFVPSQQSKDGINMEVRILSMFKLFHIMTTRQRSDLLMNIPALRKLDTILIDLLDQFGSQNEFWYVSKDEDGLEQGTPPRNDDKWWIPTVKVPQNGLADVTRRWMQFQKDSVNQVLKAAMAINAQVLSEMEIPENYIESLPKNGRASLGDSIYKSITVEYFDPEQFLSTMDMSTEHKVLDLKNRIEASIVIWQRKMNQKDGKSTWGSAVSLEKRELFEERADVGQAILESYSRIIESLAYAILSKIEDVLYADSLAQSPQLESNQKPEEELDSLTSAETPTSKTLSDFMGWKVDQGEANMNKTTSTDNMENCFRGEQDKIKDKTDTTTPRRFSYLEKLENLSGMRSPTARQFL</sequence>
<proteinExistence type="predicted"/>
<dbReference type="PANTHER" id="PTHR33101">
    <property type="entry name" value="ROP GUANINE NUCLEOTIDE EXCHANGE FACTOR 1"/>
    <property type="match status" value="1"/>
</dbReference>
<dbReference type="Pfam" id="PF03759">
    <property type="entry name" value="PRONE"/>
    <property type="match status" value="1"/>
</dbReference>
<evidence type="ECO:0000313" key="5">
    <source>
        <dbReference type="EMBL" id="KAG6739650.1"/>
    </source>
</evidence>
<organism evidence="5 6">
    <name type="scientific">Populus tomentosa</name>
    <name type="common">Chinese white poplar</name>
    <dbReference type="NCBI Taxonomy" id="118781"/>
    <lineage>
        <taxon>Eukaryota</taxon>
        <taxon>Viridiplantae</taxon>
        <taxon>Streptophyta</taxon>
        <taxon>Embryophyta</taxon>
        <taxon>Tracheophyta</taxon>
        <taxon>Spermatophyta</taxon>
        <taxon>Magnoliopsida</taxon>
        <taxon>eudicotyledons</taxon>
        <taxon>Gunneridae</taxon>
        <taxon>Pentapetalae</taxon>
        <taxon>rosids</taxon>
        <taxon>fabids</taxon>
        <taxon>Malpighiales</taxon>
        <taxon>Salicaceae</taxon>
        <taxon>Saliceae</taxon>
        <taxon>Populus</taxon>
    </lineage>
</organism>